<keyword evidence="10" id="KW-0547">Nucleotide-binding</keyword>
<evidence type="ECO:0000256" key="6">
    <source>
        <dbReference type="ARBA" id="ARBA00023136"/>
    </source>
</evidence>
<feature type="transmembrane region" description="Helical" evidence="7">
    <location>
        <begin position="335"/>
        <end position="356"/>
    </location>
</feature>
<dbReference type="InterPro" id="IPR035906">
    <property type="entry name" value="MetI-like_sf"/>
</dbReference>
<dbReference type="Pfam" id="PF00528">
    <property type="entry name" value="BPD_transp_1"/>
    <property type="match status" value="1"/>
</dbReference>
<evidence type="ECO:0000256" key="1">
    <source>
        <dbReference type="ARBA" id="ARBA00004651"/>
    </source>
</evidence>
<keyword evidence="5 7" id="KW-1133">Transmembrane helix</keyword>
<dbReference type="GO" id="GO:0005886">
    <property type="term" value="C:plasma membrane"/>
    <property type="evidence" value="ECO:0007669"/>
    <property type="project" value="UniProtKB-SubCell"/>
</dbReference>
<dbReference type="GO" id="GO:0055085">
    <property type="term" value="P:transmembrane transport"/>
    <property type="evidence" value="ECO:0007669"/>
    <property type="project" value="InterPro"/>
</dbReference>
<dbReference type="RefSeq" id="WP_190039196.1">
    <property type="nucleotide sequence ID" value="NZ_BMWD01000030.1"/>
</dbReference>
<evidence type="ECO:0000256" key="2">
    <source>
        <dbReference type="ARBA" id="ARBA00022448"/>
    </source>
</evidence>
<reference evidence="10" key="1">
    <citation type="journal article" date="2014" name="Int. J. Syst. Evol. Microbiol.">
        <title>Complete genome sequence of Corynebacterium casei LMG S-19264T (=DSM 44701T), isolated from a smear-ripened cheese.</title>
        <authorList>
            <consortium name="US DOE Joint Genome Institute (JGI-PGF)"/>
            <person name="Walter F."/>
            <person name="Albersmeier A."/>
            <person name="Kalinowski J."/>
            <person name="Ruckert C."/>
        </authorList>
    </citation>
    <scope>NUCLEOTIDE SEQUENCE</scope>
    <source>
        <strain evidence="10">JCM 4956</strain>
    </source>
</reference>
<evidence type="ECO:0000256" key="7">
    <source>
        <dbReference type="RuleBase" id="RU363032"/>
    </source>
</evidence>
<evidence type="ECO:0000256" key="4">
    <source>
        <dbReference type="ARBA" id="ARBA00022692"/>
    </source>
</evidence>
<gene>
    <name evidence="10" type="ORF">GCM10010515_65030</name>
</gene>
<accession>A0A918NR15</accession>
<dbReference type="Proteomes" id="UP000645555">
    <property type="component" value="Unassembled WGS sequence"/>
</dbReference>
<dbReference type="PANTHER" id="PTHR43227">
    <property type="entry name" value="BLL4140 PROTEIN"/>
    <property type="match status" value="1"/>
</dbReference>
<evidence type="ECO:0000313" key="11">
    <source>
        <dbReference type="Proteomes" id="UP000645555"/>
    </source>
</evidence>
<keyword evidence="2 7" id="KW-0813">Transport</keyword>
<feature type="compositionally biased region" description="Low complexity" evidence="8">
    <location>
        <begin position="18"/>
        <end position="35"/>
    </location>
</feature>
<evidence type="ECO:0000256" key="8">
    <source>
        <dbReference type="SAM" id="MobiDB-lite"/>
    </source>
</evidence>
<keyword evidence="6 7" id="KW-0472">Membrane</keyword>
<feature type="transmembrane region" description="Helical" evidence="7">
    <location>
        <begin position="188"/>
        <end position="213"/>
    </location>
</feature>
<keyword evidence="4 7" id="KW-0812">Transmembrane</keyword>
<feature type="region of interest" description="Disordered" evidence="8">
    <location>
        <begin position="1"/>
        <end position="35"/>
    </location>
</feature>
<feature type="transmembrane region" description="Helical" evidence="7">
    <location>
        <begin position="76"/>
        <end position="94"/>
    </location>
</feature>
<dbReference type="AlphaFoldDB" id="A0A918NR15"/>
<dbReference type="GO" id="GO:0005524">
    <property type="term" value="F:ATP binding"/>
    <property type="evidence" value="ECO:0007669"/>
    <property type="project" value="UniProtKB-KW"/>
</dbReference>
<dbReference type="PANTHER" id="PTHR43227:SF11">
    <property type="entry name" value="BLL4140 PROTEIN"/>
    <property type="match status" value="1"/>
</dbReference>
<dbReference type="PROSITE" id="PS50928">
    <property type="entry name" value="ABC_TM1"/>
    <property type="match status" value="1"/>
</dbReference>
<organism evidence="10 11">
    <name type="scientific">Streptomyces fructofermentans</name>
    <dbReference type="NCBI Taxonomy" id="152141"/>
    <lineage>
        <taxon>Bacteria</taxon>
        <taxon>Bacillati</taxon>
        <taxon>Actinomycetota</taxon>
        <taxon>Actinomycetes</taxon>
        <taxon>Kitasatosporales</taxon>
        <taxon>Streptomycetaceae</taxon>
        <taxon>Streptomyces</taxon>
    </lineage>
</organism>
<comment type="subcellular location">
    <subcellularLocation>
        <location evidence="1 7">Cell membrane</location>
        <topology evidence="1 7">Multi-pass membrane protein</topology>
    </subcellularLocation>
</comment>
<evidence type="ECO:0000256" key="3">
    <source>
        <dbReference type="ARBA" id="ARBA00022475"/>
    </source>
</evidence>
<comment type="caution">
    <text evidence="10">The sequence shown here is derived from an EMBL/GenBank/DDBJ whole genome shotgun (WGS) entry which is preliminary data.</text>
</comment>
<evidence type="ECO:0000313" key="10">
    <source>
        <dbReference type="EMBL" id="GGX88740.1"/>
    </source>
</evidence>
<protein>
    <submittedName>
        <fullName evidence="10">Polysaccharide ABC transporter ATP-binding protein</fullName>
    </submittedName>
</protein>
<dbReference type="InterPro" id="IPR000515">
    <property type="entry name" value="MetI-like"/>
</dbReference>
<feature type="transmembrane region" description="Helical" evidence="7">
    <location>
        <begin position="146"/>
        <end position="167"/>
    </location>
</feature>
<proteinExistence type="inferred from homology"/>
<comment type="similarity">
    <text evidence="7">Belongs to the binding-protein-dependent transport system permease family.</text>
</comment>
<feature type="domain" description="ABC transmembrane type-1" evidence="9">
    <location>
        <begin position="142"/>
        <end position="356"/>
    </location>
</feature>
<keyword evidence="10" id="KW-0067">ATP-binding</keyword>
<dbReference type="Gene3D" id="1.10.3720.10">
    <property type="entry name" value="MetI-like"/>
    <property type="match status" value="1"/>
</dbReference>
<reference evidence="10" key="2">
    <citation type="submission" date="2020-09" db="EMBL/GenBank/DDBJ databases">
        <authorList>
            <person name="Sun Q."/>
            <person name="Ohkuma M."/>
        </authorList>
    </citation>
    <scope>NUCLEOTIDE SEQUENCE</scope>
    <source>
        <strain evidence="10">JCM 4956</strain>
    </source>
</reference>
<sequence>MSHNTVPRSRAGARTRNGPGTAAPEDAGADAHGAAGTDRIGRISRFARFGRSRRTAGSGRPTGRISPRVRLRRDRTLLLMTLPAVLLVLLFNYVPVLGNVVAFQDYDPYLSDNGFVAMLQSPWVGFEQFDRVLADPEFWHALRNTLVLFLLQLVLFFPVPILLALLINSVLRPRVRAVAQAIMYLPHFFSWVLVVTVFQQIFGGAGVIAQTLADHGYSGFDVMTDPEFFKYLVTVQGIWKDAGWGIIVFLAALSSVSDDLYEAAAMDGAGRRRRMWHITLPALRPVIALLLVLRVGDALTVGFEQLLLQRQAVGPEASEVLDTYVWWNGIRNQDFGYAAAAGLIKGIVGLTLVLLANKVAHLMGEQGVYKK</sequence>
<feature type="transmembrane region" description="Helical" evidence="7">
    <location>
        <begin position="242"/>
        <end position="261"/>
    </location>
</feature>
<dbReference type="SUPFAM" id="SSF161098">
    <property type="entry name" value="MetI-like"/>
    <property type="match status" value="1"/>
</dbReference>
<evidence type="ECO:0000256" key="5">
    <source>
        <dbReference type="ARBA" id="ARBA00022989"/>
    </source>
</evidence>
<dbReference type="EMBL" id="BMWD01000030">
    <property type="protein sequence ID" value="GGX88740.1"/>
    <property type="molecule type" value="Genomic_DNA"/>
</dbReference>
<keyword evidence="3" id="KW-1003">Cell membrane</keyword>
<keyword evidence="11" id="KW-1185">Reference proteome</keyword>
<dbReference type="InterPro" id="IPR050809">
    <property type="entry name" value="UgpAE/MalFG_permease"/>
</dbReference>
<name>A0A918NR15_9ACTN</name>
<dbReference type="CDD" id="cd06261">
    <property type="entry name" value="TM_PBP2"/>
    <property type="match status" value="1"/>
</dbReference>
<evidence type="ECO:0000259" key="9">
    <source>
        <dbReference type="PROSITE" id="PS50928"/>
    </source>
</evidence>
<feature type="transmembrane region" description="Helical" evidence="7">
    <location>
        <begin position="282"/>
        <end position="303"/>
    </location>
</feature>